<evidence type="ECO:0000313" key="2">
    <source>
        <dbReference type="Proteomes" id="UP000017429"/>
    </source>
</evidence>
<organism evidence="1 2">
    <name type="scientific">Mucispirillum schaedleri ASF457</name>
    <dbReference type="NCBI Taxonomy" id="1379858"/>
    <lineage>
        <taxon>Bacteria</taxon>
        <taxon>Pseudomonadati</taxon>
        <taxon>Deferribacterota</taxon>
        <taxon>Deferribacteres</taxon>
        <taxon>Deferribacterales</taxon>
        <taxon>Mucispirillaceae</taxon>
        <taxon>Mucispirillum</taxon>
    </lineage>
</organism>
<gene>
    <name evidence="1" type="ORF">N508_000315</name>
</gene>
<dbReference type="RefSeq" id="WP_023276327.1">
    <property type="nucleotide sequence ID" value="NZ_CP097562.1"/>
</dbReference>
<name>V2PY61_9BACT</name>
<dbReference type="EMBL" id="CP097562">
    <property type="protein sequence ID" value="USF23259.1"/>
    <property type="molecule type" value="Genomic_DNA"/>
</dbReference>
<accession>V2PY61</accession>
<keyword evidence="2" id="KW-1185">Reference proteome</keyword>
<reference evidence="1" key="3">
    <citation type="submission" date="2022-06" db="EMBL/GenBank/DDBJ databases">
        <title>Resources to Facilitate Use of the Altered Schaedler Flora (ASF) Mouse Model to Study Microbiome Function.</title>
        <authorList>
            <person name="Proctor A."/>
            <person name="Parvinroo S."/>
            <person name="Richie T."/>
            <person name="Jia X."/>
            <person name="Lee S.T.M."/>
            <person name="Karp P.D."/>
            <person name="Paley S."/>
            <person name="Kostic A.D."/>
            <person name="Pierre J.F."/>
            <person name="Wannemuehler M.J."/>
            <person name="Phillips G.J."/>
        </authorList>
    </citation>
    <scope>NUCLEOTIDE SEQUENCE</scope>
    <source>
        <strain evidence="1">ASF457</strain>
    </source>
</reference>
<sequence>MKKIITIIILITAIFYTSESYAYNVTVIGKATIKNLRLRDAYYSALYNAKISSIRWYYKENKITDMEVNDDFFKFIRSYSILEQNIEDNTTVTVKLKIDLDDAALKDARLLLNQYADSTVYIYRGIDDTILPAKQIQNTITNTLSSKQFSLAEQALFLGKIDDIYDEKKINKAFREVNSASLIMFDFRIINNIEDFKEPDNICEVETTVTIVNKKNNSKTIQIVTGNDNNNIIKCYNNAVKEAATDTVAYVRDNIIQLPETATKLQKYNINFVNASNLVLTKNIIDTLSQRGLIKSYKTVSYSHKNVVFEVDSYFSTEDLSRKIQELNFPKQPNKIEFNDRKLILDFSVE</sequence>
<reference evidence="1" key="2">
    <citation type="submission" date="2022-05" db="EMBL/GenBank/DDBJ databases">
        <authorList>
            <person name="Proctor A.L."/>
            <person name="Phillips G.J."/>
            <person name="Wannemuehler M.J."/>
        </authorList>
    </citation>
    <scope>NUCLEOTIDE SEQUENCE</scope>
    <source>
        <strain evidence="1">ASF457</strain>
    </source>
</reference>
<proteinExistence type="predicted"/>
<dbReference type="AlphaFoldDB" id="V2PY61"/>
<dbReference type="eggNOG" id="ENOG50311FA">
    <property type="taxonomic scope" value="Bacteria"/>
</dbReference>
<evidence type="ECO:0000313" key="1">
    <source>
        <dbReference type="EMBL" id="USF23259.1"/>
    </source>
</evidence>
<protein>
    <submittedName>
        <fullName evidence="1">Uncharacterized protein</fullName>
    </submittedName>
</protein>
<reference evidence="1" key="1">
    <citation type="journal article" date="2014" name="Genome Announc.">
        <title>Draft genome sequences of the altered schaedler flora, a defined bacterial community from gnotobiotic mice.</title>
        <authorList>
            <person name="Wannemuehler M.J."/>
            <person name="Overstreet A.M."/>
            <person name="Ward D.V."/>
            <person name="Phillips G.J."/>
        </authorList>
    </citation>
    <scope>NUCLEOTIDE SEQUENCE</scope>
    <source>
        <strain evidence="1">ASF457</strain>
    </source>
</reference>
<dbReference type="KEGG" id="msch:N508_000315"/>
<dbReference type="Proteomes" id="UP000017429">
    <property type="component" value="Chromosome"/>
</dbReference>